<sequence length="190" mass="20341">MSAGEAPATRDDELPSSQRFAALYSELKLIARARLRRAGAAQLQLNTTALVHESYLRLLRSEAAPASAAPEFASPGHFLAYAARVMRSVVVDLAREQAAERRGGGQGALSLDTESLAALPDPAPEPEALAVHEALLALQAVEPRLAQVVEMRYFGGLSESEIAAALGLTERTVRRDWLKARALLLSMLSA</sequence>
<dbReference type="NCBIfam" id="TIGR02937">
    <property type="entry name" value="sigma70-ECF"/>
    <property type="match status" value="1"/>
</dbReference>
<dbReference type="InterPro" id="IPR053812">
    <property type="entry name" value="HTH_Sigma70_ECF-like"/>
</dbReference>
<dbReference type="InterPro" id="IPR014284">
    <property type="entry name" value="RNA_pol_sigma-70_dom"/>
</dbReference>
<dbReference type="InterPro" id="IPR011517">
    <property type="entry name" value="RNA_pol_sigma70_ECF-like"/>
</dbReference>
<dbReference type="NCBIfam" id="TIGR02999">
    <property type="entry name" value="Sig-70_X6"/>
    <property type="match status" value="1"/>
</dbReference>
<dbReference type="PANTHER" id="PTHR43133:SF39">
    <property type="entry name" value="SIMILAR TO RNA POLYMERASE SIGMA-E FACTOR"/>
    <property type="match status" value="1"/>
</dbReference>
<comment type="caution">
    <text evidence="5">The sequence shown here is derived from an EMBL/GenBank/DDBJ whole genome shotgun (WGS) entry which is preliminary data.</text>
</comment>
<gene>
    <name evidence="5" type="ORF">C1O66_18915</name>
</gene>
<dbReference type="Proteomes" id="UP000235916">
    <property type="component" value="Unassembled WGS sequence"/>
</dbReference>
<evidence type="ECO:0000313" key="5">
    <source>
        <dbReference type="EMBL" id="PND39398.1"/>
    </source>
</evidence>
<keyword evidence="6" id="KW-1185">Reference proteome</keyword>
<evidence type="ECO:0000256" key="1">
    <source>
        <dbReference type="ARBA" id="ARBA00023015"/>
    </source>
</evidence>
<dbReference type="Gene3D" id="1.10.10.10">
    <property type="entry name" value="Winged helix-like DNA-binding domain superfamily/Winged helix DNA-binding domain"/>
    <property type="match status" value="1"/>
</dbReference>
<dbReference type="GO" id="GO:0006352">
    <property type="term" value="P:DNA-templated transcription initiation"/>
    <property type="evidence" value="ECO:0007669"/>
    <property type="project" value="InterPro"/>
</dbReference>
<protein>
    <recommendedName>
        <fullName evidence="4">RNA polymerase sigma-70 ECF-like HTH domain-containing protein</fullName>
    </recommendedName>
</protein>
<dbReference type="InterPro" id="IPR036388">
    <property type="entry name" value="WH-like_DNA-bd_sf"/>
</dbReference>
<keyword evidence="3" id="KW-0804">Transcription</keyword>
<dbReference type="InterPro" id="IPR039425">
    <property type="entry name" value="RNA_pol_sigma-70-like"/>
</dbReference>
<accession>A0A2N8L100</accession>
<keyword evidence="1" id="KW-0805">Transcription regulation</keyword>
<reference evidence="5 6" key="1">
    <citation type="submission" date="2018-01" db="EMBL/GenBank/DDBJ databases">
        <title>Draft genome sequence of Paucibacter aquatile CR182 isolated from freshwater of the Nakdong River.</title>
        <authorList>
            <person name="Choi A."/>
            <person name="Chung E.J."/>
        </authorList>
    </citation>
    <scope>NUCLEOTIDE SEQUENCE [LARGE SCALE GENOMIC DNA]</scope>
    <source>
        <strain evidence="5 6">CR182</strain>
    </source>
</reference>
<proteinExistence type="predicted"/>
<dbReference type="PANTHER" id="PTHR43133">
    <property type="entry name" value="RNA POLYMERASE ECF-TYPE SIGMA FACTO"/>
    <property type="match status" value="1"/>
</dbReference>
<dbReference type="OrthoDB" id="278371at2"/>
<evidence type="ECO:0000313" key="6">
    <source>
        <dbReference type="Proteomes" id="UP000235916"/>
    </source>
</evidence>
<name>A0A2N8L100_9BURK</name>
<feature type="domain" description="RNA polymerase sigma-70 ECF-like HTH" evidence="4">
    <location>
        <begin position="16"/>
        <end position="184"/>
    </location>
</feature>
<dbReference type="EMBL" id="POSP01000003">
    <property type="protein sequence ID" value="PND39398.1"/>
    <property type="molecule type" value="Genomic_DNA"/>
</dbReference>
<dbReference type="SUPFAM" id="SSF88659">
    <property type="entry name" value="Sigma3 and sigma4 domains of RNA polymerase sigma factors"/>
    <property type="match status" value="1"/>
</dbReference>
<evidence type="ECO:0000259" key="4">
    <source>
        <dbReference type="Pfam" id="PF07638"/>
    </source>
</evidence>
<dbReference type="GO" id="GO:0016987">
    <property type="term" value="F:sigma factor activity"/>
    <property type="evidence" value="ECO:0007669"/>
    <property type="project" value="UniProtKB-KW"/>
</dbReference>
<keyword evidence="2" id="KW-0731">Sigma factor</keyword>
<dbReference type="InterPro" id="IPR013324">
    <property type="entry name" value="RNA_pol_sigma_r3/r4-like"/>
</dbReference>
<dbReference type="AlphaFoldDB" id="A0A2N8L100"/>
<dbReference type="RefSeq" id="WP_102769315.1">
    <property type="nucleotide sequence ID" value="NZ_POSP01000003.1"/>
</dbReference>
<evidence type="ECO:0000256" key="3">
    <source>
        <dbReference type="ARBA" id="ARBA00023163"/>
    </source>
</evidence>
<dbReference type="Pfam" id="PF07638">
    <property type="entry name" value="Sigma70_ECF"/>
    <property type="match status" value="1"/>
</dbReference>
<evidence type="ECO:0000256" key="2">
    <source>
        <dbReference type="ARBA" id="ARBA00023082"/>
    </source>
</evidence>
<organism evidence="5 6">
    <name type="scientific">Kinneretia aquatilis</name>
    <dbReference type="NCBI Taxonomy" id="2070761"/>
    <lineage>
        <taxon>Bacteria</taxon>
        <taxon>Pseudomonadati</taxon>
        <taxon>Pseudomonadota</taxon>
        <taxon>Betaproteobacteria</taxon>
        <taxon>Burkholderiales</taxon>
        <taxon>Sphaerotilaceae</taxon>
        <taxon>Roseateles</taxon>
    </lineage>
</organism>